<comment type="caution">
    <text evidence="1">The sequence shown here is derived from an EMBL/GenBank/DDBJ whole genome shotgun (WGS) entry which is preliminary data.</text>
</comment>
<evidence type="ECO:0000313" key="1">
    <source>
        <dbReference type="EMBL" id="CAL1267038.1"/>
    </source>
</evidence>
<dbReference type="AlphaFoldDB" id="A0AAV1Z6Q5"/>
<organism evidence="1 2">
    <name type="scientific">Larinioides sclopetarius</name>
    <dbReference type="NCBI Taxonomy" id="280406"/>
    <lineage>
        <taxon>Eukaryota</taxon>
        <taxon>Metazoa</taxon>
        <taxon>Ecdysozoa</taxon>
        <taxon>Arthropoda</taxon>
        <taxon>Chelicerata</taxon>
        <taxon>Arachnida</taxon>
        <taxon>Araneae</taxon>
        <taxon>Araneomorphae</taxon>
        <taxon>Entelegynae</taxon>
        <taxon>Araneoidea</taxon>
        <taxon>Araneidae</taxon>
        <taxon>Larinioides</taxon>
    </lineage>
</organism>
<keyword evidence="2" id="KW-1185">Reference proteome</keyword>
<gene>
    <name evidence="1" type="ORF">LARSCL_LOCUS3422</name>
</gene>
<sequence>MMLFPFIVGERAFIPIVQDIDKKVESSEEGAFTVSFPGGKIRKNGSMFILAHDAESTVLSLYGAYLLLDISHPKNSQKTFAIIEELFFEKKSSHQDIAEEVQKIIKYCQFKK</sequence>
<protein>
    <submittedName>
        <fullName evidence="1">Uncharacterized protein</fullName>
    </submittedName>
</protein>
<proteinExistence type="predicted"/>
<dbReference type="EMBL" id="CAXIEN010000026">
    <property type="protein sequence ID" value="CAL1267038.1"/>
    <property type="molecule type" value="Genomic_DNA"/>
</dbReference>
<evidence type="ECO:0000313" key="2">
    <source>
        <dbReference type="Proteomes" id="UP001497382"/>
    </source>
</evidence>
<name>A0AAV1Z6Q5_9ARAC</name>
<reference evidence="1 2" key="1">
    <citation type="submission" date="2024-04" db="EMBL/GenBank/DDBJ databases">
        <authorList>
            <person name="Rising A."/>
            <person name="Reimegard J."/>
            <person name="Sonavane S."/>
            <person name="Akerstrom W."/>
            <person name="Nylinder S."/>
            <person name="Hedman E."/>
            <person name="Kallberg Y."/>
        </authorList>
    </citation>
    <scope>NUCLEOTIDE SEQUENCE [LARGE SCALE GENOMIC DNA]</scope>
</reference>
<accession>A0AAV1Z6Q5</accession>
<dbReference type="Proteomes" id="UP001497382">
    <property type="component" value="Unassembled WGS sequence"/>
</dbReference>